<keyword evidence="2" id="KW-0813">Transport</keyword>
<dbReference type="SUPFAM" id="SSF109755">
    <property type="entry name" value="PhoU-like"/>
    <property type="match status" value="1"/>
</dbReference>
<dbReference type="InterPro" id="IPR028366">
    <property type="entry name" value="PhoU"/>
</dbReference>
<keyword evidence="2" id="KW-0592">Phosphate transport</keyword>
<evidence type="ECO:0000313" key="4">
    <source>
        <dbReference type="EMBL" id="MFC7299692.1"/>
    </source>
</evidence>
<proteinExistence type="inferred from homology"/>
<keyword evidence="5" id="KW-1185">Reference proteome</keyword>
<dbReference type="PANTHER" id="PTHR42930">
    <property type="entry name" value="PHOSPHATE-SPECIFIC TRANSPORT SYSTEM ACCESSORY PROTEIN PHOU"/>
    <property type="match status" value="1"/>
</dbReference>
<dbReference type="Pfam" id="PF01895">
    <property type="entry name" value="PhoU"/>
    <property type="match status" value="2"/>
</dbReference>
<organism evidence="4 5">
    <name type="scientific">Herminiimonas aquatilis</name>
    <dbReference type="NCBI Taxonomy" id="345342"/>
    <lineage>
        <taxon>Bacteria</taxon>
        <taxon>Pseudomonadati</taxon>
        <taxon>Pseudomonadota</taxon>
        <taxon>Betaproteobacteria</taxon>
        <taxon>Burkholderiales</taxon>
        <taxon>Oxalobacteraceae</taxon>
        <taxon>Herminiimonas</taxon>
    </lineage>
</organism>
<dbReference type="PIRSF" id="PIRSF003107">
    <property type="entry name" value="PhoU"/>
    <property type="match status" value="1"/>
</dbReference>
<comment type="subunit">
    <text evidence="2">Homodimer.</text>
</comment>
<gene>
    <name evidence="4" type="primary">phoU</name>
    <name evidence="4" type="ORF">ACFQO0_14715</name>
</gene>
<sequence length="236" mass="26326">MPGEHSSKQYDMDLETIRSKVLAMGGLVESQFQDALSCFRTGNIAQAEQVIKSDEGVNNLEVSLDDACSHLIVKRQPAANDLRTVMATIKVITDLERIGDESTKIARAAKSITERGVTTINHYETIRVMSISASNMLRDALDAFARLDGKQAIKLIAQDEVVDFEFRSIMRTLITFMMEDPRTISGALDTLWVAKAIERIGDHAKNIAEYVIYIVEGKDIRHTDYAATQLEDRTSN</sequence>
<feature type="domain" description="PhoU" evidence="3">
    <location>
        <begin position="22"/>
        <end position="108"/>
    </location>
</feature>
<comment type="caution">
    <text evidence="4">The sequence shown here is derived from an EMBL/GenBank/DDBJ whole genome shotgun (WGS) entry which is preliminary data.</text>
</comment>
<evidence type="ECO:0000259" key="3">
    <source>
        <dbReference type="Pfam" id="PF01895"/>
    </source>
</evidence>
<protein>
    <recommendedName>
        <fullName evidence="2">Phosphate-specific transport system accessory protein PhoU</fullName>
    </recommendedName>
</protein>
<dbReference type="EMBL" id="JBHTCC010000004">
    <property type="protein sequence ID" value="MFC7299692.1"/>
    <property type="molecule type" value="Genomic_DNA"/>
</dbReference>
<comment type="subcellular location">
    <subcellularLocation>
        <location evidence="2">Cytoplasm</location>
    </subcellularLocation>
</comment>
<evidence type="ECO:0000256" key="1">
    <source>
        <dbReference type="ARBA" id="ARBA00008107"/>
    </source>
</evidence>
<dbReference type="RefSeq" id="WP_382236010.1">
    <property type="nucleotide sequence ID" value="NZ_JBHTCC010000004.1"/>
</dbReference>
<dbReference type="Proteomes" id="UP001596379">
    <property type="component" value="Unassembled WGS sequence"/>
</dbReference>
<name>A0ABW2J8P1_9BURK</name>
<dbReference type="InterPro" id="IPR038078">
    <property type="entry name" value="PhoU-like_sf"/>
</dbReference>
<dbReference type="Gene3D" id="1.20.58.220">
    <property type="entry name" value="Phosphate transport system protein phou homolog 2, domain 2"/>
    <property type="match status" value="2"/>
</dbReference>
<comment type="function">
    <text evidence="2">Plays a role in the regulation of phosphate uptake.</text>
</comment>
<dbReference type="PANTHER" id="PTHR42930:SF3">
    <property type="entry name" value="PHOSPHATE-SPECIFIC TRANSPORT SYSTEM ACCESSORY PROTEIN PHOU"/>
    <property type="match status" value="1"/>
</dbReference>
<evidence type="ECO:0000313" key="5">
    <source>
        <dbReference type="Proteomes" id="UP001596379"/>
    </source>
</evidence>
<reference evidence="5" key="1">
    <citation type="journal article" date="2019" name="Int. J. Syst. Evol. Microbiol.">
        <title>The Global Catalogue of Microorganisms (GCM) 10K type strain sequencing project: providing services to taxonomists for standard genome sequencing and annotation.</title>
        <authorList>
            <consortium name="The Broad Institute Genomics Platform"/>
            <consortium name="The Broad Institute Genome Sequencing Center for Infectious Disease"/>
            <person name="Wu L."/>
            <person name="Ma J."/>
        </authorList>
    </citation>
    <scope>NUCLEOTIDE SEQUENCE [LARGE SCALE GENOMIC DNA]</scope>
    <source>
        <strain evidence="5">CCUG 36956</strain>
    </source>
</reference>
<comment type="similarity">
    <text evidence="1 2">Belongs to the PhoU family.</text>
</comment>
<dbReference type="NCBIfam" id="TIGR02135">
    <property type="entry name" value="phoU_full"/>
    <property type="match status" value="1"/>
</dbReference>
<keyword evidence="2" id="KW-0963">Cytoplasm</keyword>
<accession>A0ABW2J8P1</accession>
<evidence type="ECO:0000256" key="2">
    <source>
        <dbReference type="PIRNR" id="PIRNR003107"/>
    </source>
</evidence>
<dbReference type="InterPro" id="IPR026022">
    <property type="entry name" value="PhoU_dom"/>
</dbReference>
<feature type="domain" description="PhoU" evidence="3">
    <location>
        <begin position="128"/>
        <end position="211"/>
    </location>
</feature>